<dbReference type="InterPro" id="IPR001841">
    <property type="entry name" value="Znf_RING"/>
</dbReference>
<dbReference type="Pfam" id="PF00443">
    <property type="entry name" value="UCH"/>
    <property type="match status" value="1"/>
</dbReference>
<evidence type="ECO:0008006" key="10">
    <source>
        <dbReference type="Google" id="ProtNLM"/>
    </source>
</evidence>
<dbReference type="InterPro" id="IPR008974">
    <property type="entry name" value="TRAF-like"/>
</dbReference>
<dbReference type="PROSITE" id="PS50144">
    <property type="entry name" value="MATH"/>
    <property type="match status" value="1"/>
</dbReference>
<dbReference type="SUPFAM" id="SSF57850">
    <property type="entry name" value="RING/U-box"/>
    <property type="match status" value="1"/>
</dbReference>
<evidence type="ECO:0000259" key="7">
    <source>
        <dbReference type="PROSITE" id="PS50144"/>
    </source>
</evidence>
<keyword evidence="4" id="KW-0479">Metal-binding</keyword>
<dbReference type="InterPro" id="IPR002083">
    <property type="entry name" value="MATH/TRAF_dom"/>
</dbReference>
<evidence type="ECO:0000313" key="8">
    <source>
        <dbReference type="EMBL" id="KAK4501338.1"/>
    </source>
</evidence>
<dbReference type="Gene3D" id="3.90.70.10">
    <property type="entry name" value="Cysteine proteinases"/>
    <property type="match status" value="1"/>
</dbReference>
<keyword evidence="2" id="KW-0963">Cytoplasm</keyword>
<feature type="compositionally biased region" description="Acidic residues" evidence="5">
    <location>
        <begin position="64"/>
        <end position="82"/>
    </location>
</feature>
<dbReference type="Gene3D" id="2.60.210.10">
    <property type="entry name" value="Apoptosis, Tumor Necrosis Factor Receptor Associated Protein 2, Chain A"/>
    <property type="match status" value="1"/>
</dbReference>
<dbReference type="SMART" id="SM00698">
    <property type="entry name" value="MORN"/>
    <property type="match status" value="3"/>
</dbReference>
<name>A0ABR0EKL7_ZASCE</name>
<dbReference type="SUPFAM" id="SSF54001">
    <property type="entry name" value="Cysteine proteinases"/>
    <property type="match status" value="1"/>
</dbReference>
<keyword evidence="4" id="KW-0862">Zinc</keyword>
<dbReference type="SUPFAM" id="SSF49599">
    <property type="entry name" value="TRAF domain-like"/>
    <property type="match status" value="1"/>
</dbReference>
<feature type="domain" description="RING-type" evidence="6">
    <location>
        <begin position="817"/>
        <end position="852"/>
    </location>
</feature>
<feature type="region of interest" description="Disordered" evidence="5">
    <location>
        <begin position="539"/>
        <end position="573"/>
    </location>
</feature>
<evidence type="ECO:0000256" key="3">
    <source>
        <dbReference type="ARBA" id="ARBA00022737"/>
    </source>
</evidence>
<dbReference type="InterPro" id="IPR003409">
    <property type="entry name" value="MORN"/>
</dbReference>
<dbReference type="Proteomes" id="UP001305779">
    <property type="component" value="Unassembled WGS sequence"/>
</dbReference>
<comment type="caution">
    <text evidence="8">The sequence shown here is derived from an EMBL/GenBank/DDBJ whole genome shotgun (WGS) entry which is preliminary data.</text>
</comment>
<reference evidence="8 9" key="1">
    <citation type="journal article" date="2023" name="G3 (Bethesda)">
        <title>A chromosome-level genome assembly of Zasmidium syzygii isolated from banana leaves.</title>
        <authorList>
            <person name="van Westerhoven A.C."/>
            <person name="Mehrabi R."/>
            <person name="Talebi R."/>
            <person name="Steentjes M.B.F."/>
            <person name="Corcolon B."/>
            <person name="Chong P.A."/>
            <person name="Kema G.H.J."/>
            <person name="Seidl M.F."/>
        </authorList>
    </citation>
    <scope>NUCLEOTIDE SEQUENCE [LARGE SCALE GENOMIC DNA]</scope>
    <source>
        <strain evidence="8 9">P124</strain>
    </source>
</reference>
<comment type="subcellular location">
    <subcellularLocation>
        <location evidence="1">Cytoplasm</location>
    </subcellularLocation>
</comment>
<dbReference type="InterPro" id="IPR013083">
    <property type="entry name" value="Znf_RING/FYVE/PHD"/>
</dbReference>
<feature type="compositionally biased region" description="Basic and acidic residues" evidence="5">
    <location>
        <begin position="539"/>
        <end position="549"/>
    </location>
</feature>
<protein>
    <recommendedName>
        <fullName evidence="10">RING-type domain-containing protein</fullName>
    </recommendedName>
</protein>
<evidence type="ECO:0000256" key="2">
    <source>
        <dbReference type="ARBA" id="ARBA00022490"/>
    </source>
</evidence>
<dbReference type="PANTHER" id="PTHR23084">
    <property type="entry name" value="PHOSPHATIDYLINOSITOL-4-PHOSPHATE 5-KINASE RELATED"/>
    <property type="match status" value="1"/>
</dbReference>
<feature type="domain" description="MATH" evidence="7">
    <location>
        <begin position="136"/>
        <end position="299"/>
    </location>
</feature>
<evidence type="ECO:0000256" key="4">
    <source>
        <dbReference type="PROSITE-ProRule" id="PRU00175"/>
    </source>
</evidence>
<sequence>MEAAGGLPPPPPPNLNPTNLNIPPPPTVPITELPSTNNMPPAQPAAVAAPPPQAPAIPQVDHQDSEDEGSGSEHDDSEEDDDMPRWYPIEEDKSEPCADELEYIKSKGEHSATDHAYWESKAFFAIDDPEITPRESGRIDWLVEGFNGTKENPNNQEVMHSQIQRIDGLDWQIRFYPRGVPGSEYISVFIECVSMLSDEYAAMEDFKDPPFPFLKLASSKQNKIKKRRSVAAQLGMLMYNPDEPRVYEYQAEAHQFHKMSNDYGWKYFTRFPRYEFHIRQHGQRQAILRGDKLAFSAYIRTIDDPTGCLWEHGDQSADGITAVTGLRPFSRSLVYTASAIPMLHFAPFRKFARDLPPREGASEWLHPLLLKMYSRKRSPNYGTRGSQYDVDVMEMLWRVANGLPQMYPDSDQGSKFNDLVGSFHAEKGAVCGSNRLNTKDYPSVQTAVDHHQKLIARPALLTLELQRQEHDKNERKWKKLTNKVQCEEKLSVGGTSYTLFAFITHCGHLRSCRYNSYVRPRGPGKGWYAYQDSKVTRLTEKQARERHSGGDCGGGDSSRKDEDGYDSPFSEFHEPTSEVTCAVMYVRDDSAEQTFNAPDVEEWVPDFVMPLNDAVDAPIKSALHESFAAAGTPAPSVIAPPAVTEEEFTRLNAIATLIDDAATRATPEPVMMDGEDVVMKDADDDSNYDIEAQETSPMYDGKVASAGTKDWLGQAYYEGSFNEHGAYHGGGHHIATNGDEYLGEFRDGQYSGFGKLVYALTGNIYEGEFQEGRPEGRGKLTEASSTGNVYEGGFRDGKKHGDFVLTGKVTDEDQSHCHICYDKDITTAFYDCGHVVACRECAAQIDVCPVCRRRVVARLQLYGVRVSNA</sequence>
<keyword evidence="4" id="KW-0863">Zinc-finger</keyword>
<dbReference type="PROSITE" id="PS50089">
    <property type="entry name" value="ZF_RING_2"/>
    <property type="match status" value="1"/>
</dbReference>
<dbReference type="EMBL" id="JAXOVC010000005">
    <property type="protein sequence ID" value="KAK4501338.1"/>
    <property type="molecule type" value="Genomic_DNA"/>
</dbReference>
<dbReference type="CDD" id="cd02257">
    <property type="entry name" value="Peptidase_C19"/>
    <property type="match status" value="1"/>
</dbReference>
<dbReference type="Gene3D" id="3.30.40.10">
    <property type="entry name" value="Zinc/RING finger domain, C3HC4 (zinc finger)"/>
    <property type="match status" value="1"/>
</dbReference>
<evidence type="ECO:0000313" key="9">
    <source>
        <dbReference type="Proteomes" id="UP001305779"/>
    </source>
</evidence>
<gene>
    <name evidence="8" type="ORF">PRZ48_007146</name>
</gene>
<dbReference type="InterPro" id="IPR038765">
    <property type="entry name" value="Papain-like_cys_pep_sf"/>
</dbReference>
<organism evidence="8 9">
    <name type="scientific">Zasmidium cellare</name>
    <name type="common">Wine cellar mold</name>
    <name type="synonym">Racodium cellare</name>
    <dbReference type="NCBI Taxonomy" id="395010"/>
    <lineage>
        <taxon>Eukaryota</taxon>
        <taxon>Fungi</taxon>
        <taxon>Dikarya</taxon>
        <taxon>Ascomycota</taxon>
        <taxon>Pezizomycotina</taxon>
        <taxon>Dothideomycetes</taxon>
        <taxon>Dothideomycetidae</taxon>
        <taxon>Mycosphaerellales</taxon>
        <taxon>Mycosphaerellaceae</taxon>
        <taxon>Zasmidium</taxon>
    </lineage>
</organism>
<dbReference type="SMART" id="SM00184">
    <property type="entry name" value="RING"/>
    <property type="match status" value="1"/>
</dbReference>
<evidence type="ECO:0000256" key="5">
    <source>
        <dbReference type="SAM" id="MobiDB-lite"/>
    </source>
</evidence>
<evidence type="ECO:0000259" key="6">
    <source>
        <dbReference type="PROSITE" id="PS50089"/>
    </source>
</evidence>
<proteinExistence type="predicted"/>
<keyword evidence="9" id="KW-1185">Reference proteome</keyword>
<accession>A0ABR0EKL7</accession>
<keyword evidence="3" id="KW-0677">Repeat</keyword>
<evidence type="ECO:0000256" key="1">
    <source>
        <dbReference type="ARBA" id="ARBA00004496"/>
    </source>
</evidence>
<feature type="region of interest" description="Disordered" evidence="5">
    <location>
        <begin position="1"/>
        <end position="92"/>
    </location>
</feature>
<dbReference type="Pfam" id="PF13920">
    <property type="entry name" value="zf-C3HC4_3"/>
    <property type="match status" value="1"/>
</dbReference>
<dbReference type="Pfam" id="PF02493">
    <property type="entry name" value="MORN"/>
    <property type="match status" value="3"/>
</dbReference>
<dbReference type="PANTHER" id="PTHR23084:SF263">
    <property type="entry name" value="MORN REPEAT-CONTAINING PROTEIN 1"/>
    <property type="match status" value="1"/>
</dbReference>
<dbReference type="SUPFAM" id="SSF82185">
    <property type="entry name" value="Histone H3 K4-specific methyltransferase SET7/9 N-terminal domain"/>
    <property type="match status" value="1"/>
</dbReference>
<dbReference type="InterPro" id="IPR001394">
    <property type="entry name" value="Peptidase_C19_UCH"/>
</dbReference>